<evidence type="ECO:0000256" key="1">
    <source>
        <dbReference type="SAM" id="MobiDB-lite"/>
    </source>
</evidence>
<reference evidence="2 3" key="1">
    <citation type="submission" date="2018-12" db="EMBL/GenBank/DDBJ databases">
        <title>Glycomyces sp. YIM 121974 draft genome.</title>
        <authorList>
            <person name="Li Q."/>
        </authorList>
    </citation>
    <scope>NUCLEOTIDE SEQUENCE [LARGE SCALE GENOMIC DNA]</scope>
    <source>
        <strain evidence="2 3">YIM 121974</strain>
    </source>
</reference>
<sequence>MFWRNSGAFTGTATQPPETTVAGCKDYVPGRAPSPPSRSPTTPTTTCSPPTSVHKEWERDENSGAYRDNAVVPGRKSGGWSAPWGLFEAFDVRCGCGAPAQPLLDIAMTEWDRETVTHWMPVEERHLVGAAVQALADPDLTIGCGYDLQIFHCTTDPAHPPVTIMI</sequence>
<organism evidence="2 3">
    <name type="scientific">Glycomyces terrestris</name>
    <dbReference type="NCBI Taxonomy" id="2493553"/>
    <lineage>
        <taxon>Bacteria</taxon>
        <taxon>Bacillati</taxon>
        <taxon>Actinomycetota</taxon>
        <taxon>Actinomycetes</taxon>
        <taxon>Glycomycetales</taxon>
        <taxon>Glycomycetaceae</taxon>
        <taxon>Glycomyces</taxon>
    </lineage>
</organism>
<gene>
    <name evidence="2" type="ORF">EIW28_07565</name>
</gene>
<feature type="region of interest" description="Disordered" evidence="1">
    <location>
        <begin position="1"/>
        <end position="74"/>
    </location>
</feature>
<dbReference type="AlphaFoldDB" id="A0A426V0P5"/>
<protein>
    <submittedName>
        <fullName evidence="2">Uncharacterized protein</fullName>
    </submittedName>
</protein>
<feature type="compositionally biased region" description="Basic and acidic residues" evidence="1">
    <location>
        <begin position="53"/>
        <end position="62"/>
    </location>
</feature>
<comment type="caution">
    <text evidence="2">The sequence shown here is derived from an EMBL/GenBank/DDBJ whole genome shotgun (WGS) entry which is preliminary data.</text>
</comment>
<evidence type="ECO:0000313" key="2">
    <source>
        <dbReference type="EMBL" id="RRS00416.1"/>
    </source>
</evidence>
<dbReference type="Proteomes" id="UP000277256">
    <property type="component" value="Unassembled WGS sequence"/>
</dbReference>
<accession>A0A426V0P5</accession>
<name>A0A426V0P5_9ACTN</name>
<proteinExistence type="predicted"/>
<evidence type="ECO:0000313" key="3">
    <source>
        <dbReference type="Proteomes" id="UP000277256"/>
    </source>
</evidence>
<keyword evidence="3" id="KW-1185">Reference proteome</keyword>
<feature type="compositionally biased region" description="Polar residues" evidence="1">
    <location>
        <begin position="7"/>
        <end position="18"/>
    </location>
</feature>
<feature type="compositionally biased region" description="Low complexity" evidence="1">
    <location>
        <begin position="39"/>
        <end position="52"/>
    </location>
</feature>
<dbReference type="EMBL" id="RSEB01000002">
    <property type="protein sequence ID" value="RRS00416.1"/>
    <property type="molecule type" value="Genomic_DNA"/>
</dbReference>